<protein>
    <submittedName>
        <fullName evidence="1">Uncharacterized protein</fullName>
    </submittedName>
</protein>
<proteinExistence type="predicted"/>
<reference evidence="1 2" key="1">
    <citation type="journal article" date="2014" name="Genome Announc.">
        <title>Draft Genome Sequence of Gordonia alkanivorans Strain CGMCC6845, a Halotolerant Hydrocarbon-Degrading Bacterium.</title>
        <authorList>
            <person name="Wang X."/>
            <person name="Jin D."/>
            <person name="Zhou L."/>
            <person name="Wu L."/>
            <person name="An W."/>
            <person name="Zhao L."/>
        </authorList>
    </citation>
    <scope>NUCLEOTIDE SEQUENCE [LARGE SCALE GENOMIC DNA]</scope>
    <source>
        <strain evidence="1 2">CGMCC 6845</strain>
    </source>
</reference>
<accession>W9DEN9</accession>
<dbReference type="PATRIC" id="fig|1423140.3.peg.4464"/>
<dbReference type="AlphaFoldDB" id="W9DEN9"/>
<dbReference type="GeneID" id="80258812"/>
<dbReference type="RefSeq" id="WP_035753345.1">
    <property type="nucleotide sequence ID" value="NZ_KI629800.1"/>
</dbReference>
<keyword evidence="2" id="KW-1185">Reference proteome</keyword>
<sequence length="366" mass="40496">MPDDPETGRRRVHLVGVAPWRQAVDFYYNPDDDLDLDDLGFTFPARWAAGDLFVIVTTDSPASAVVVVEETHHDSTGPDSYDQYLGPFDDGLSVRAVERRLGTPLPSAPATLDTASSERLIAAISAEEKSPTPWRELDERGCVAHSEPVEPYSRCACCGKWADEEPVLVHHLLVDIQELEFFGYGPIVVCLTCHDLLHRPLAPSSDDLMFGFRPLCPRCSAIRTCQVDRGFPAGPPGPGTLLAGCDRYDPVTFEYRCGSCEYEWTDDDGSYQPLPTDLDDDVVARARTAAIPDNVYRPYSRKGEPGRVVIGRYAPRGPSPHAAAWGDAVYHEFVGQDGRIYLVDPTTLRSAEPHTWETLHPRPDES</sequence>
<comment type="caution">
    <text evidence="1">The sequence shown here is derived from an EMBL/GenBank/DDBJ whole genome shotgun (WGS) entry which is preliminary data.</text>
</comment>
<gene>
    <name evidence="1" type="ORF">V525_22525</name>
</gene>
<organism evidence="1 2">
    <name type="scientific">Gordonia alkanivorans CGMCC 6845</name>
    <dbReference type="NCBI Taxonomy" id="1423140"/>
    <lineage>
        <taxon>Bacteria</taxon>
        <taxon>Bacillati</taxon>
        <taxon>Actinomycetota</taxon>
        <taxon>Actinomycetes</taxon>
        <taxon>Mycobacteriales</taxon>
        <taxon>Gordoniaceae</taxon>
        <taxon>Gordonia</taxon>
    </lineage>
</organism>
<name>W9DEN9_9ACTN</name>
<evidence type="ECO:0000313" key="2">
    <source>
        <dbReference type="Proteomes" id="UP000035035"/>
    </source>
</evidence>
<dbReference type="HOGENOM" id="CLU_725150_0_0_11"/>
<dbReference type="EMBL" id="AYXO01000073">
    <property type="protein sequence ID" value="ETA04871.1"/>
    <property type="molecule type" value="Genomic_DNA"/>
</dbReference>
<dbReference type="Proteomes" id="UP000035035">
    <property type="component" value="Unassembled WGS sequence"/>
</dbReference>
<evidence type="ECO:0000313" key="1">
    <source>
        <dbReference type="EMBL" id="ETA04871.1"/>
    </source>
</evidence>